<dbReference type="PROSITE" id="PS50042">
    <property type="entry name" value="CNMP_BINDING_3"/>
    <property type="match status" value="1"/>
</dbReference>
<name>A0ABT4DBX1_9CLOT</name>
<dbReference type="EMBL" id="JAPQFJ010000008">
    <property type="protein sequence ID" value="MCY6958731.1"/>
    <property type="molecule type" value="Genomic_DNA"/>
</dbReference>
<evidence type="ECO:0000259" key="4">
    <source>
        <dbReference type="PROSITE" id="PS50042"/>
    </source>
</evidence>
<dbReference type="PANTHER" id="PTHR24567:SF58">
    <property type="entry name" value="CYCLIC AMP-BINDING REGULATORY PROTEIN"/>
    <property type="match status" value="1"/>
</dbReference>
<dbReference type="Gene3D" id="2.60.120.10">
    <property type="entry name" value="Jelly Rolls"/>
    <property type="match status" value="1"/>
</dbReference>
<dbReference type="InterPro" id="IPR050397">
    <property type="entry name" value="Env_Response_Regulators"/>
</dbReference>
<dbReference type="InterPro" id="IPR036390">
    <property type="entry name" value="WH_DNA-bd_sf"/>
</dbReference>
<evidence type="ECO:0000256" key="2">
    <source>
        <dbReference type="ARBA" id="ARBA00023125"/>
    </source>
</evidence>
<sequence length="225" mass="25577">MNSLISNLKLCPLFSQFKKEEISDILLNTNHKISSFHENQIIAFEGDPAESIGIILDGGIDVQKTFPSGKTVTISSISIGGIFGEVIIFSNHKKYPSTIIATKKSTIIFISQYEILNLCTNNKHFLNKFMGLLSTKILMLNNKVKNLSYGTIREKLSSFLIDEYKKQKNLVINMNFSRQELADQFAITRPSLSRELIKMRDENLIKFTKKTITIVDLESLEECLF</sequence>
<dbReference type="Pfam" id="PF00027">
    <property type="entry name" value="cNMP_binding"/>
    <property type="match status" value="1"/>
</dbReference>
<dbReference type="SMART" id="SM00419">
    <property type="entry name" value="HTH_CRP"/>
    <property type="match status" value="1"/>
</dbReference>
<dbReference type="InterPro" id="IPR014710">
    <property type="entry name" value="RmlC-like_jellyroll"/>
</dbReference>
<dbReference type="CDD" id="cd00038">
    <property type="entry name" value="CAP_ED"/>
    <property type="match status" value="1"/>
</dbReference>
<dbReference type="SUPFAM" id="SSF46785">
    <property type="entry name" value="Winged helix' DNA-binding domain"/>
    <property type="match status" value="1"/>
</dbReference>
<evidence type="ECO:0000256" key="3">
    <source>
        <dbReference type="ARBA" id="ARBA00023163"/>
    </source>
</evidence>
<evidence type="ECO:0000313" key="7">
    <source>
        <dbReference type="Proteomes" id="UP001144612"/>
    </source>
</evidence>
<gene>
    <name evidence="6" type="ORF">OW729_08945</name>
</gene>
<keyword evidence="1" id="KW-0805">Transcription regulation</keyword>
<proteinExistence type="predicted"/>
<keyword evidence="7" id="KW-1185">Reference proteome</keyword>
<keyword evidence="2" id="KW-0238">DNA-binding</keyword>
<dbReference type="PANTHER" id="PTHR24567">
    <property type="entry name" value="CRP FAMILY TRANSCRIPTIONAL REGULATORY PROTEIN"/>
    <property type="match status" value="1"/>
</dbReference>
<feature type="domain" description="HTH crp-type" evidence="5">
    <location>
        <begin position="150"/>
        <end position="218"/>
    </location>
</feature>
<dbReference type="SUPFAM" id="SSF51206">
    <property type="entry name" value="cAMP-binding domain-like"/>
    <property type="match status" value="1"/>
</dbReference>
<dbReference type="Proteomes" id="UP001144612">
    <property type="component" value="Unassembled WGS sequence"/>
</dbReference>
<feature type="domain" description="Cyclic nucleotide-binding" evidence="4">
    <location>
        <begin position="13"/>
        <end position="112"/>
    </location>
</feature>
<accession>A0ABT4DBX1</accession>
<comment type="caution">
    <text evidence="6">The sequence shown here is derived from an EMBL/GenBank/DDBJ whole genome shotgun (WGS) entry which is preliminary data.</text>
</comment>
<evidence type="ECO:0000259" key="5">
    <source>
        <dbReference type="PROSITE" id="PS51063"/>
    </source>
</evidence>
<keyword evidence="3" id="KW-0804">Transcription</keyword>
<evidence type="ECO:0000256" key="1">
    <source>
        <dbReference type="ARBA" id="ARBA00023015"/>
    </source>
</evidence>
<dbReference type="RefSeq" id="WP_268061151.1">
    <property type="nucleotide sequence ID" value="NZ_JAPQFJ010000008.1"/>
</dbReference>
<dbReference type="Pfam" id="PF13545">
    <property type="entry name" value="HTH_Crp_2"/>
    <property type="match status" value="1"/>
</dbReference>
<dbReference type="InterPro" id="IPR018490">
    <property type="entry name" value="cNMP-bd_dom_sf"/>
</dbReference>
<dbReference type="SMART" id="SM00100">
    <property type="entry name" value="cNMP"/>
    <property type="match status" value="1"/>
</dbReference>
<reference evidence="6" key="1">
    <citation type="submission" date="2022-12" db="EMBL/GenBank/DDBJ databases">
        <title>Clostridium sp. nov., isolated from industrial wastewater.</title>
        <authorList>
            <person name="Jiayan W."/>
        </authorList>
    </citation>
    <scope>NUCLEOTIDE SEQUENCE</scope>
    <source>
        <strain evidence="6">ZC22-4</strain>
    </source>
</reference>
<organism evidence="6 7">
    <name type="scientific">Clostridium brassicae</name>
    <dbReference type="NCBI Taxonomy" id="2999072"/>
    <lineage>
        <taxon>Bacteria</taxon>
        <taxon>Bacillati</taxon>
        <taxon>Bacillota</taxon>
        <taxon>Clostridia</taxon>
        <taxon>Eubacteriales</taxon>
        <taxon>Clostridiaceae</taxon>
        <taxon>Clostridium</taxon>
    </lineage>
</organism>
<protein>
    <submittedName>
        <fullName evidence="6">Crp/Fnr family transcriptional regulator</fullName>
    </submittedName>
</protein>
<dbReference type="InterPro" id="IPR012318">
    <property type="entry name" value="HTH_CRP"/>
</dbReference>
<evidence type="ECO:0000313" key="6">
    <source>
        <dbReference type="EMBL" id="MCY6958731.1"/>
    </source>
</evidence>
<dbReference type="PROSITE" id="PS51063">
    <property type="entry name" value="HTH_CRP_2"/>
    <property type="match status" value="1"/>
</dbReference>
<dbReference type="InterPro" id="IPR000595">
    <property type="entry name" value="cNMP-bd_dom"/>
</dbReference>